<evidence type="ECO:0008006" key="5">
    <source>
        <dbReference type="Google" id="ProtNLM"/>
    </source>
</evidence>
<name>A0A1G1WDS7_9BACT</name>
<dbReference type="CDD" id="cd03802">
    <property type="entry name" value="GT4_AviGT4-like"/>
    <property type="match status" value="1"/>
</dbReference>
<dbReference type="Gene3D" id="3.40.50.2000">
    <property type="entry name" value="Glycogen Phosphorylase B"/>
    <property type="match status" value="2"/>
</dbReference>
<dbReference type="PANTHER" id="PTHR12526:SF595">
    <property type="entry name" value="BLL5217 PROTEIN"/>
    <property type="match status" value="1"/>
</dbReference>
<sequence>MRIAQLSPLIERVPPRRYGGTERVVHYLTEELVRRGHEVTLFASGDSETRAKLVASSSHSLRSMYTSDEAAFTMLNVAKVYKSAEQFDVIHNQLDYYAFPTAYFSPVPTVTTFHGAFTLENRNIYDEYKNLNFVSISDSQRKGGPPLNWRATIYHGIPLEKFPFKANHKNYLVYVGRISLEKGTHIAMDVAMALNMELIIAAKLDKYDVDYFNKYVAPRLSNGGKVRWVGEVDEKERNKLTADALCLLHPITWREPFGLTMIEAMATGCPVVAFNKGSVPEIIAERKTGFIVEKESEMIRAIKKVSSLSRKECRRHVDENFNLKRMVDAYEKLYYEIINGQKQPSDPQTAPVSRSSVLK</sequence>
<evidence type="ECO:0000259" key="1">
    <source>
        <dbReference type="Pfam" id="PF00534"/>
    </source>
</evidence>
<accession>A0A1G1WDS7</accession>
<feature type="domain" description="Glycosyl transferase family 1" evidence="1">
    <location>
        <begin position="165"/>
        <end position="314"/>
    </location>
</feature>
<dbReference type="Pfam" id="PF00534">
    <property type="entry name" value="Glycos_transf_1"/>
    <property type="match status" value="1"/>
</dbReference>
<dbReference type="EMBL" id="MHCT01000019">
    <property type="protein sequence ID" value="OGY25856.1"/>
    <property type="molecule type" value="Genomic_DNA"/>
</dbReference>
<dbReference type="STRING" id="1802597.A2Z24_00550"/>
<comment type="caution">
    <text evidence="3">The sequence shown here is derived from an EMBL/GenBank/DDBJ whole genome shotgun (WGS) entry which is preliminary data.</text>
</comment>
<dbReference type="InterPro" id="IPR028098">
    <property type="entry name" value="Glyco_trans_4-like_N"/>
</dbReference>
<evidence type="ECO:0000313" key="4">
    <source>
        <dbReference type="Proteomes" id="UP000177588"/>
    </source>
</evidence>
<dbReference type="Pfam" id="PF13439">
    <property type="entry name" value="Glyco_transf_4"/>
    <property type="match status" value="1"/>
</dbReference>
<dbReference type="AlphaFoldDB" id="A0A1G1WDS7"/>
<dbReference type="PANTHER" id="PTHR12526">
    <property type="entry name" value="GLYCOSYLTRANSFERASE"/>
    <property type="match status" value="1"/>
</dbReference>
<dbReference type="InterPro" id="IPR001296">
    <property type="entry name" value="Glyco_trans_1"/>
</dbReference>
<feature type="domain" description="Glycosyltransferase subfamily 4-like N-terminal" evidence="2">
    <location>
        <begin position="18"/>
        <end position="122"/>
    </location>
</feature>
<proteinExistence type="predicted"/>
<gene>
    <name evidence="3" type="ORF">A2Z24_00550</name>
</gene>
<evidence type="ECO:0000259" key="2">
    <source>
        <dbReference type="Pfam" id="PF13439"/>
    </source>
</evidence>
<dbReference type="SUPFAM" id="SSF53756">
    <property type="entry name" value="UDP-Glycosyltransferase/glycogen phosphorylase"/>
    <property type="match status" value="1"/>
</dbReference>
<organism evidence="3 4">
    <name type="scientific">Candidatus Woykebacteria bacterium RBG_16_44_10</name>
    <dbReference type="NCBI Taxonomy" id="1802597"/>
    <lineage>
        <taxon>Bacteria</taxon>
        <taxon>Candidatus Woykeibacteriota</taxon>
    </lineage>
</organism>
<reference evidence="3 4" key="1">
    <citation type="journal article" date="2016" name="Nat. Commun.">
        <title>Thousands of microbial genomes shed light on interconnected biogeochemical processes in an aquifer system.</title>
        <authorList>
            <person name="Anantharaman K."/>
            <person name="Brown C.T."/>
            <person name="Hug L.A."/>
            <person name="Sharon I."/>
            <person name="Castelle C.J."/>
            <person name="Probst A.J."/>
            <person name="Thomas B.C."/>
            <person name="Singh A."/>
            <person name="Wilkins M.J."/>
            <person name="Karaoz U."/>
            <person name="Brodie E.L."/>
            <person name="Williams K.H."/>
            <person name="Hubbard S.S."/>
            <person name="Banfield J.F."/>
        </authorList>
    </citation>
    <scope>NUCLEOTIDE SEQUENCE [LARGE SCALE GENOMIC DNA]</scope>
</reference>
<protein>
    <recommendedName>
        <fullName evidence="5">Glycosyl transferase</fullName>
    </recommendedName>
</protein>
<dbReference type="Proteomes" id="UP000177588">
    <property type="component" value="Unassembled WGS sequence"/>
</dbReference>
<dbReference type="GO" id="GO:0016757">
    <property type="term" value="F:glycosyltransferase activity"/>
    <property type="evidence" value="ECO:0007669"/>
    <property type="project" value="InterPro"/>
</dbReference>
<evidence type="ECO:0000313" key="3">
    <source>
        <dbReference type="EMBL" id="OGY25856.1"/>
    </source>
</evidence>